<dbReference type="CDD" id="cd02440">
    <property type="entry name" value="AdoMet_MTases"/>
    <property type="match status" value="1"/>
</dbReference>
<accession>B1M2S9</accession>
<dbReference type="GO" id="GO:0032259">
    <property type="term" value="P:methylation"/>
    <property type="evidence" value="ECO:0007669"/>
    <property type="project" value="UniProtKB-KW"/>
</dbReference>
<dbReference type="eggNOG" id="COG1216">
    <property type="taxonomic scope" value="Bacteria"/>
</dbReference>
<dbReference type="Gene3D" id="3.90.550.10">
    <property type="entry name" value="Spore Coat Polysaccharide Biosynthesis Protein SpsA, Chain A"/>
    <property type="match status" value="1"/>
</dbReference>
<keyword evidence="1" id="KW-0489">Methyltransferase</keyword>
<dbReference type="AlphaFoldDB" id="B1M2S9"/>
<name>B1M2S9_METRJ</name>
<dbReference type="GeneID" id="43529462"/>
<dbReference type="Gene3D" id="3.40.50.150">
    <property type="entry name" value="Vaccinia Virus protein VP39"/>
    <property type="match status" value="1"/>
</dbReference>
<dbReference type="InterPro" id="IPR029063">
    <property type="entry name" value="SAM-dependent_MTases_sf"/>
</dbReference>
<reference evidence="1 2" key="1">
    <citation type="submission" date="2008-03" db="EMBL/GenBank/DDBJ databases">
        <title>Complete sequence of chromosome of Methylobacterium radiotolerans JCM 2831.</title>
        <authorList>
            <consortium name="US DOE Joint Genome Institute"/>
            <person name="Copeland A."/>
            <person name="Lucas S."/>
            <person name="Lapidus A."/>
            <person name="Glavina del Rio T."/>
            <person name="Dalin E."/>
            <person name="Tice H."/>
            <person name="Bruce D."/>
            <person name="Goodwin L."/>
            <person name="Pitluck S."/>
            <person name="Kiss H."/>
            <person name="Brettin T."/>
            <person name="Detter J.C."/>
            <person name="Han C."/>
            <person name="Kuske C.R."/>
            <person name="Schmutz J."/>
            <person name="Larimer F."/>
            <person name="Land M."/>
            <person name="Hauser L."/>
            <person name="Kyrpides N."/>
            <person name="Mikhailova N."/>
            <person name="Marx C.J."/>
            <person name="Richardson P."/>
        </authorList>
    </citation>
    <scope>NUCLEOTIDE SEQUENCE [LARGE SCALE GENOMIC DNA]</scope>
    <source>
        <strain evidence="2">ATCC 27329 / DSM 1819 / JCM 2831 / NBRC 15690 / NCIMB 10815 / 0-1</strain>
    </source>
</reference>
<dbReference type="GO" id="GO:0008168">
    <property type="term" value="F:methyltransferase activity"/>
    <property type="evidence" value="ECO:0007669"/>
    <property type="project" value="UniProtKB-KW"/>
</dbReference>
<dbReference type="EMBL" id="CP001001">
    <property type="protein sequence ID" value="ACB23220.1"/>
    <property type="molecule type" value="Genomic_DNA"/>
</dbReference>
<gene>
    <name evidence="1" type="ordered locus">Mrad2831_1216</name>
</gene>
<dbReference type="SUPFAM" id="SSF53448">
    <property type="entry name" value="Nucleotide-diphospho-sugar transferases"/>
    <property type="match status" value="1"/>
</dbReference>
<dbReference type="STRING" id="426355.Mrad2831_1216"/>
<keyword evidence="1" id="KW-0808">Transferase</keyword>
<organism evidence="1 2">
    <name type="scientific">Methylobacterium radiotolerans (strain ATCC 27329 / DSM 1819 / JCM 2831 / NBRC 15690 / NCIMB 10815 / 0-1)</name>
    <dbReference type="NCBI Taxonomy" id="426355"/>
    <lineage>
        <taxon>Bacteria</taxon>
        <taxon>Pseudomonadati</taxon>
        <taxon>Pseudomonadota</taxon>
        <taxon>Alphaproteobacteria</taxon>
        <taxon>Hyphomicrobiales</taxon>
        <taxon>Methylobacteriaceae</taxon>
        <taxon>Methylobacterium</taxon>
    </lineage>
</organism>
<dbReference type="RefSeq" id="WP_012318209.1">
    <property type="nucleotide sequence ID" value="NC_010505.1"/>
</dbReference>
<dbReference type="Pfam" id="PF13489">
    <property type="entry name" value="Methyltransf_23"/>
    <property type="match status" value="1"/>
</dbReference>
<dbReference type="OrthoDB" id="7997975at2"/>
<dbReference type="SUPFAM" id="SSF53335">
    <property type="entry name" value="S-adenosyl-L-methionine-dependent methyltransferases"/>
    <property type="match status" value="1"/>
</dbReference>
<protein>
    <submittedName>
        <fullName evidence="1">Methyltransferase type 11</fullName>
    </submittedName>
</protein>
<evidence type="ECO:0000313" key="1">
    <source>
        <dbReference type="EMBL" id="ACB23220.1"/>
    </source>
</evidence>
<proteinExistence type="predicted"/>
<dbReference type="KEGG" id="mrd:Mrad2831_1216"/>
<dbReference type="HOGENOM" id="CLU_555414_0_0_5"/>
<dbReference type="Proteomes" id="UP000006589">
    <property type="component" value="Chromosome"/>
</dbReference>
<dbReference type="eggNOG" id="COG2227">
    <property type="taxonomic scope" value="Bacteria"/>
</dbReference>
<evidence type="ECO:0000313" key="2">
    <source>
        <dbReference type="Proteomes" id="UP000006589"/>
    </source>
</evidence>
<dbReference type="CAZy" id="GT2">
    <property type="family name" value="Glycosyltransferase Family 2"/>
</dbReference>
<sequence length="510" mass="58953">MQNSDLFLPSWYERRVAVDYYDDRIGENLLLRHQPEIYGFAEYLSRKDGRSTIIDLGCGTGNKIKSNVYSKIIGVDQGVNLDAFKRRHKNARAVEGDLEVCDFPWPADLAWNEVVVVCADVIEHLIDPTCLLSELAKLTNAGAVVLLSSPDRDRVYGGQNVSPPANPCHVQEWTLKELCQLIRSSNVPVSFSGYTISDNMIRRKATSLIISDGRAVPEAFGPEPVGQERPVAIIAAYNDEDVIYQVCQHYIKNDVDLHLIDNWSEDDTYVLMRNILKQYPGRVKLERFPVEGPAEEYRWVEILNRKAEIAADYEGRWVLHIDSDEIRVSPWHDLSLRAALEYVESHGFNCIDHCVINFKPTKNGFDQHKSLNLHFRHFEFGRHPAHFLQRRGWIQPKDIINLSDSGGHFADFDGARQYPYRFPLFHYPIRSQKHGEQKIFRDRQLRYSRSEQAERGWHNHYESIFRSEVFIALPELLEKFTEEGFYENYIVEILSDVVLQRRNGSLVATD</sequence>
<dbReference type="InterPro" id="IPR029044">
    <property type="entry name" value="Nucleotide-diphossugar_trans"/>
</dbReference>